<feature type="compositionally biased region" description="Acidic residues" evidence="1">
    <location>
        <begin position="438"/>
        <end position="449"/>
    </location>
</feature>
<evidence type="ECO:0000313" key="3">
    <source>
        <dbReference type="Proteomes" id="UP000186817"/>
    </source>
</evidence>
<protein>
    <submittedName>
        <fullName evidence="2">Copia protein</fullName>
    </submittedName>
</protein>
<proteinExistence type="predicted"/>
<feature type="region of interest" description="Disordered" evidence="1">
    <location>
        <begin position="1397"/>
        <end position="1425"/>
    </location>
</feature>
<feature type="compositionally biased region" description="Basic and acidic residues" evidence="1">
    <location>
        <begin position="421"/>
        <end position="430"/>
    </location>
</feature>
<comment type="caution">
    <text evidence="2">The sequence shown here is derived from an EMBL/GenBank/DDBJ whole genome shotgun (WGS) entry which is preliminary data.</text>
</comment>
<dbReference type="GO" id="GO:0015074">
    <property type="term" value="P:DNA integration"/>
    <property type="evidence" value="ECO:0007669"/>
    <property type="project" value="InterPro"/>
</dbReference>
<dbReference type="EMBL" id="LSRX01000140">
    <property type="protein sequence ID" value="OLQ07369.1"/>
    <property type="molecule type" value="Genomic_DNA"/>
</dbReference>
<feature type="compositionally biased region" description="Polar residues" evidence="1">
    <location>
        <begin position="95"/>
        <end position="111"/>
    </location>
</feature>
<feature type="region of interest" description="Disordered" evidence="1">
    <location>
        <begin position="509"/>
        <end position="535"/>
    </location>
</feature>
<feature type="region of interest" description="Disordered" evidence="1">
    <location>
        <begin position="87"/>
        <end position="170"/>
    </location>
</feature>
<feature type="region of interest" description="Disordered" evidence="1">
    <location>
        <begin position="984"/>
        <end position="1010"/>
    </location>
</feature>
<dbReference type="SUPFAM" id="SSF53098">
    <property type="entry name" value="Ribonuclease H-like"/>
    <property type="match status" value="1"/>
</dbReference>
<dbReference type="InterPro" id="IPR012337">
    <property type="entry name" value="RNaseH-like_sf"/>
</dbReference>
<feature type="region of interest" description="Disordered" evidence="1">
    <location>
        <begin position="2033"/>
        <end position="2068"/>
    </location>
</feature>
<feature type="compositionally biased region" description="Polar residues" evidence="1">
    <location>
        <begin position="120"/>
        <end position="144"/>
    </location>
</feature>
<keyword evidence="3" id="KW-1185">Reference proteome</keyword>
<feature type="compositionally biased region" description="Basic and acidic residues" evidence="1">
    <location>
        <begin position="515"/>
        <end position="526"/>
    </location>
</feature>
<dbReference type="Proteomes" id="UP000186817">
    <property type="component" value="Unassembled WGS sequence"/>
</dbReference>
<feature type="region of interest" description="Disordered" evidence="1">
    <location>
        <begin position="421"/>
        <end position="462"/>
    </location>
</feature>
<organism evidence="2 3">
    <name type="scientific">Symbiodinium microadriaticum</name>
    <name type="common">Dinoflagellate</name>
    <name type="synonym">Zooxanthella microadriatica</name>
    <dbReference type="NCBI Taxonomy" id="2951"/>
    <lineage>
        <taxon>Eukaryota</taxon>
        <taxon>Sar</taxon>
        <taxon>Alveolata</taxon>
        <taxon>Dinophyceae</taxon>
        <taxon>Suessiales</taxon>
        <taxon>Symbiodiniaceae</taxon>
        <taxon>Symbiodinium</taxon>
    </lineage>
</organism>
<evidence type="ECO:0000256" key="1">
    <source>
        <dbReference type="SAM" id="MobiDB-lite"/>
    </source>
</evidence>
<dbReference type="Pfam" id="PF07727">
    <property type="entry name" value="RVT_2"/>
    <property type="match status" value="1"/>
</dbReference>
<dbReference type="Gene3D" id="3.30.420.10">
    <property type="entry name" value="Ribonuclease H-like superfamily/Ribonuclease H"/>
    <property type="match status" value="1"/>
</dbReference>
<feature type="region of interest" description="Disordered" evidence="1">
    <location>
        <begin position="1039"/>
        <end position="1073"/>
    </location>
</feature>
<dbReference type="InterPro" id="IPR013103">
    <property type="entry name" value="RVT_2"/>
</dbReference>
<accession>A0A1Q9EIW2</accession>
<dbReference type="InterPro" id="IPR036397">
    <property type="entry name" value="RNaseH_sf"/>
</dbReference>
<evidence type="ECO:0000313" key="2">
    <source>
        <dbReference type="EMBL" id="OLQ07369.1"/>
    </source>
</evidence>
<sequence>MVVLSLASPRVPGRARQVQGDVNALKHGHKTDSVLPDFWQFVENHPGRIFKLGFGCRDNSAQLLVNADAIKAQGTSLLWESQKADDGLSGRAAPTWNNDAPTTEALTADQSTGGGRSWGNDPTANDWQTGQSSDGNWSDQSTRPGDTDRRQSWDSNTSTAAGGQDWQHRPRRWSSMESWVGYQQYVDADGPLYDRIRHLRAREPLDYPVFKLQFFAAKKLGIRPLKGPTHNGTGKGPSEKLLIPTFNGEPESGDLGASARSYLRQVAAWERMTTLRREQRALVLYQHLQGAAWINAESLEVDRLGGSDGIDYFKSWIEQHYLDVEVTLIGKSLSDLFRRLRRRPQQSFRDYAAEFNRLLARVTECGCALPDTATAWLFVDRASLDESTEVSLLASVGNKYNTRQLQQAAIILDRSMRKPWERNSRNDRRPQQVNMAEELPDLDEDEDESPPEHDTEGQDNGDLYVAYMTAKAKYRDAGKSRGINLDNVKKSAEEKVKLAKQRSHCAACGQRGHWHRDPECPKKRSDGSSGNGERTKVQTVNVVHEVYELSVKAEDPLYAITDSACSKSVMGTGWMQRYVEMAKEMGLEVPIVHEKENFKFGASRVYESNYAGIVTFVIGNSWVAVKAAVVHGEVPLLISRPALASIGTILDIANNMATFTALGVKNLKLIETASGHPAVLIGSHGLDKPSPESLPKAWDAKEIAILSPCRAYTSFVAEGVGSEAPMCRRLVPHNVKVGAPRVFFEKRLDPAVRNMLIADTLNLNSFLAWWSSTPISNDFWIECEDRLVRVHVVPRKYTFDPSSWNTPQSHVREKSGGVREVMLFQLCGSAVALSPEHLQTLVMSAPWKMNKTELLQECVRRGIATSSRWTVAELRQILTDDNKNQPQEHQSPTGLSSMSLAQLRAEAQRVGLEWGARDTRGTLMLRIRDHAAPDLTVMTLGRFKGSFYKDIPDQYGDWASDEERANPTMHPDLRRFVTWRRHKKESREKTYSAASRSAVDPEVDSMIPAPPLTETGYTNASWDIVGPEMSLPLPPRTIQSKAKAAPGRTTTTSTTRPAAKTRAREEEPPRRMEQEIEPEVLTEIEMLELRLAALRRGKGHGDAVPPRNEIYHNKFPNAEAVMVDEGEAKGSRSTRADVDPLELDENYDEEIYMSCESQDEVATVSKEEILASAEEVHVYLTSGPHEKTDKIVEEEQAARDAMEEGDFTYERLERVLQATNLKAGRRVRKKVHGPETSERYVFGLYGYGPFKGICRETLGRPNFTKYLNEFLRHHLLPDHGQPTWSSFTIVRNAKGAMHVDANNMVDSENYVTGFGSYEGGGVWVQETGGGTWRRHPNGEEIEGKVHDIYHKTICFGPKKLHMGEAWTGDRYSLIAYTTRTAFEITKSERTAMISLGFPMPEKSKRRHSPPPPTTRRTPRRSTRKGLWKRAAQLSSVLATITVALQNQAEAHAITRPTAPSTAIMEVGGVTASCEAANALGKDATISEPVLWEDMADTEIFKDRSLAMMCRQQAPSELRVHLDQGHIETFKEKVWEAVNSQLHDGRIVVFEKDHDTGRLWDECKMSWPDYTTETVRLDDDRECLRIQPWTTATAYPTEVTNPEDTPPQEHDGARGIQLGRNVPSHVASALKRLHQNLGHPSQPDFVRHLRLAGASPAILKAAKTLQCQTCTRTKATAIAKPAAVGNFLQFNQVIGADLIYAHDTNGVKHELLSLVDFSSSYHVVIPVPRKNATVLEAALCDHWINVFGTPGTIAVDLENGLQKAFGRIGDWTGMKIRSCAGQAHYQAGFTERQGGIWKAIFQRINEEMNVTQAEMKIAIAATSSAKNELKKISGYSPSQHVFGTTRNLPEDLIDGPAVQNPGDEIFVGDKHAREVAIRTAARAAFHQVQVDQQVRRALHGRSRVQARDIQVGEQAFYYRKFKNSKRGAWHGPCSVIGREGPNYWVSRNGRCVMVAPEHIRAATPEELGEVFNLRATKADLDRLLERDYEDDDAFEEPDAEMEDTYDQGFDDLDSGVFDPSIDEEMDHVVMEELPEPDPRGVRRPPAEGTDQVAKRYRRKAPPERASPQEANMLKKAKTERSRNKQLEKEIPWHMIPEGQKQLFKAAEDKQWGEHISHRALEPLSLEETEAVLKRVPKDRILPCRYAYKDKNLGARRHNPEVPCKPKARLVIGGHLDPDLADENLFMKTDSPTVSRASLISLLQIGTSRRWRAAAGDVQAAFLNGLEIDRELYMWQPRCGVRGLHPAQLIRIRKGIFGLAESPRRWFDRLCQVLLQHVFILGGTECQLQPCPLDPCVFMAIPTANKKEPCAYLAVHVDDILVIAPDGINQEIRRELSGLFPVDDWMEDNFEYVGSRISFGQEGTTITQESFVEGRLFEVEVPPTQADEEPATDEQIIDNRSLIGALSWLASQTRPDLQCGVALAQQLQRAPTAGDIRFTNGLAKKARQHKEQGIYLRPIPLEEGVYYTFHDAAWANAYLEDVDPEFMLYDEDKANGLMRDAPESILKDRKARRQNSKVASQIGHVIFFGEASTLKGDTCQLSTLEWRSQACQRVCRSTFGAETMACVEALENTQFLRALMATLLEGHLIKNEIAKDRWPILCVSDCKSLHDHLHRTGFPRIPTDRRLALDLAALRQQLQAEKWGQRVPLQWIPNLYQLADVLTKPVKATEWWPKVKDGMTLPFREDTFESFQKESTLETSVDVKCFDKVSSANLLRADS</sequence>
<dbReference type="OrthoDB" id="3059190at2759"/>
<dbReference type="OMA" id="WINAESL"/>
<name>A0A1Q9EIW2_SYMMI</name>
<dbReference type="InterPro" id="IPR001584">
    <property type="entry name" value="Integrase_cat-core"/>
</dbReference>
<dbReference type="GO" id="GO:0003676">
    <property type="term" value="F:nucleic acid binding"/>
    <property type="evidence" value="ECO:0007669"/>
    <property type="project" value="InterPro"/>
</dbReference>
<gene>
    <name evidence="2" type="primary">GIP</name>
    <name evidence="2" type="ORF">AK812_SmicGene9242</name>
</gene>
<feature type="compositionally biased region" description="Basic and acidic residues" evidence="1">
    <location>
        <begin position="1062"/>
        <end position="1073"/>
    </location>
</feature>
<reference evidence="2 3" key="1">
    <citation type="submission" date="2016-02" db="EMBL/GenBank/DDBJ databases">
        <title>Genome analysis of coral dinoflagellate symbionts highlights evolutionary adaptations to a symbiotic lifestyle.</title>
        <authorList>
            <person name="Aranda M."/>
            <person name="Li Y."/>
            <person name="Liew Y.J."/>
            <person name="Baumgarten S."/>
            <person name="Simakov O."/>
            <person name="Wilson M."/>
            <person name="Piel J."/>
            <person name="Ashoor H."/>
            <person name="Bougouffa S."/>
            <person name="Bajic V.B."/>
            <person name="Ryu T."/>
            <person name="Ravasi T."/>
            <person name="Bayer T."/>
            <person name="Micklem G."/>
            <person name="Kim H."/>
            <person name="Bhak J."/>
            <person name="Lajeunesse T.C."/>
            <person name="Voolstra C.R."/>
        </authorList>
    </citation>
    <scope>NUCLEOTIDE SEQUENCE [LARGE SCALE GENOMIC DNA]</scope>
    <source>
        <strain evidence="2 3">CCMP2467</strain>
    </source>
</reference>
<feature type="compositionally biased region" description="Low complexity" evidence="1">
    <location>
        <begin position="1044"/>
        <end position="1060"/>
    </location>
</feature>
<dbReference type="PROSITE" id="PS50994">
    <property type="entry name" value="INTEGRASE"/>
    <property type="match status" value="1"/>
</dbReference>
<feature type="compositionally biased region" description="Basic residues" evidence="1">
    <location>
        <begin position="1416"/>
        <end position="1425"/>
    </location>
</feature>